<keyword evidence="5" id="KW-0472">Membrane</keyword>
<dbReference type="InParanoid" id="B8BRD8"/>
<keyword evidence="3" id="KW-0206">Cytoskeleton</keyword>
<reference evidence="7 8" key="1">
    <citation type="journal article" date="2004" name="Science">
        <title>The genome of the diatom Thalassiosira pseudonana: ecology, evolution, and metabolism.</title>
        <authorList>
            <person name="Armbrust E.V."/>
            <person name="Berges J.A."/>
            <person name="Bowler C."/>
            <person name="Green B.R."/>
            <person name="Martinez D."/>
            <person name="Putnam N.H."/>
            <person name="Zhou S."/>
            <person name="Allen A.E."/>
            <person name="Apt K.E."/>
            <person name="Bechner M."/>
            <person name="Brzezinski M.A."/>
            <person name="Chaal B.K."/>
            <person name="Chiovitti A."/>
            <person name="Davis A.K."/>
            <person name="Demarest M.S."/>
            <person name="Detter J.C."/>
            <person name="Glavina T."/>
            <person name="Goodstein D."/>
            <person name="Hadi M.Z."/>
            <person name="Hellsten U."/>
            <person name="Hildebrand M."/>
            <person name="Jenkins B.D."/>
            <person name="Jurka J."/>
            <person name="Kapitonov V.V."/>
            <person name="Kroger N."/>
            <person name="Lau W.W."/>
            <person name="Lane T.W."/>
            <person name="Larimer F.W."/>
            <person name="Lippmeier J.C."/>
            <person name="Lucas S."/>
            <person name="Medina M."/>
            <person name="Montsant A."/>
            <person name="Obornik M."/>
            <person name="Parker M.S."/>
            <person name="Palenik B."/>
            <person name="Pazour G.J."/>
            <person name="Richardson P.M."/>
            <person name="Rynearson T.A."/>
            <person name="Saito M.A."/>
            <person name="Schwartz D.C."/>
            <person name="Thamatrakoln K."/>
            <person name="Valentin K."/>
            <person name="Vardi A."/>
            <person name="Wilkerson F.P."/>
            <person name="Rokhsar D.S."/>
        </authorList>
    </citation>
    <scope>NUCLEOTIDE SEQUENCE [LARGE SCALE GENOMIC DNA]</scope>
    <source>
        <strain evidence="7 8">CCMP1335</strain>
    </source>
</reference>
<keyword evidence="8" id="KW-1185">Reference proteome</keyword>
<evidence type="ECO:0000256" key="1">
    <source>
        <dbReference type="ARBA" id="ARBA00004245"/>
    </source>
</evidence>
<feature type="domain" description="NADPH-dependent FMN reductase-like" evidence="6">
    <location>
        <begin position="388"/>
        <end position="467"/>
    </location>
</feature>
<dbReference type="PANTHER" id="PTHR15431">
    <property type="entry name" value="FGFR1 ONCOGENE PARTNER/LISH DOMAIN-CONTAINING PROTEIN"/>
    <property type="match status" value="1"/>
</dbReference>
<gene>
    <name evidence="7" type="ORF">THAPSDRAFT_20904</name>
</gene>
<dbReference type="GO" id="GO:0015630">
    <property type="term" value="C:microtubule cytoskeleton"/>
    <property type="evidence" value="ECO:0007669"/>
    <property type="project" value="UniProtKB-ARBA"/>
</dbReference>
<dbReference type="KEGG" id="tps:THAPSDRAFT_20904"/>
<dbReference type="PANTHER" id="PTHR15431:SF4">
    <property type="entry name" value="PROTEIN TONNEAU 1B"/>
    <property type="match status" value="1"/>
</dbReference>
<dbReference type="eggNOG" id="ENOG502S45Z">
    <property type="taxonomic scope" value="Eukaryota"/>
</dbReference>
<dbReference type="GO" id="GO:0016491">
    <property type="term" value="F:oxidoreductase activity"/>
    <property type="evidence" value="ECO:0007669"/>
    <property type="project" value="InterPro"/>
</dbReference>
<name>B8BRD8_THAPS</name>
<dbReference type="Pfam" id="PF03358">
    <property type="entry name" value="FMN_red"/>
    <property type="match status" value="1"/>
</dbReference>
<dbReference type="HOGENOM" id="CLU_400400_0_0_1"/>
<dbReference type="InterPro" id="IPR006594">
    <property type="entry name" value="LisH"/>
</dbReference>
<comment type="subcellular location">
    <subcellularLocation>
        <location evidence="1">Cytoplasm</location>
        <location evidence="1">Cytoskeleton</location>
    </subcellularLocation>
</comment>
<feature type="region of interest" description="Disordered" evidence="4">
    <location>
        <begin position="12"/>
        <end position="90"/>
    </location>
</feature>
<feature type="compositionally biased region" description="Polar residues" evidence="4">
    <location>
        <begin position="37"/>
        <end position="48"/>
    </location>
</feature>
<dbReference type="InterPro" id="IPR029039">
    <property type="entry name" value="Flavoprotein-like_sf"/>
</dbReference>
<evidence type="ECO:0000313" key="7">
    <source>
        <dbReference type="EMBL" id="EED95941.1"/>
    </source>
</evidence>
<dbReference type="AlphaFoldDB" id="B8BRD8"/>
<proteinExistence type="predicted"/>
<dbReference type="PaxDb" id="35128-Thaps20904"/>
<evidence type="ECO:0000256" key="5">
    <source>
        <dbReference type="SAM" id="Phobius"/>
    </source>
</evidence>
<dbReference type="Gene3D" id="3.40.50.360">
    <property type="match status" value="1"/>
</dbReference>
<evidence type="ECO:0000313" key="8">
    <source>
        <dbReference type="Proteomes" id="UP000001449"/>
    </source>
</evidence>
<dbReference type="Proteomes" id="UP000001449">
    <property type="component" value="Chromosome 1"/>
</dbReference>
<accession>B8BRD8</accession>
<evidence type="ECO:0000256" key="2">
    <source>
        <dbReference type="ARBA" id="ARBA00022490"/>
    </source>
</evidence>
<dbReference type="RefSeq" id="XP_002286300.1">
    <property type="nucleotide sequence ID" value="XM_002286264.1"/>
</dbReference>
<dbReference type="SUPFAM" id="SSF52218">
    <property type="entry name" value="Flavoproteins"/>
    <property type="match status" value="1"/>
</dbReference>
<feature type="transmembrane region" description="Helical" evidence="5">
    <location>
        <begin position="141"/>
        <end position="164"/>
    </location>
</feature>
<feature type="compositionally biased region" description="Low complexity" evidence="4">
    <location>
        <begin position="25"/>
        <end position="36"/>
    </location>
</feature>
<dbReference type="Pfam" id="PF16045">
    <property type="entry name" value="LisH_2"/>
    <property type="match status" value="1"/>
</dbReference>
<dbReference type="EMBL" id="CM000638">
    <property type="protein sequence ID" value="EED95941.1"/>
    <property type="molecule type" value="Genomic_DNA"/>
</dbReference>
<feature type="compositionally biased region" description="Polar residues" evidence="4">
    <location>
        <begin position="55"/>
        <end position="72"/>
    </location>
</feature>
<protein>
    <recommendedName>
        <fullName evidence="6">NADPH-dependent FMN reductase-like domain-containing protein</fullName>
    </recommendedName>
</protein>
<evidence type="ECO:0000256" key="4">
    <source>
        <dbReference type="SAM" id="MobiDB-lite"/>
    </source>
</evidence>
<keyword evidence="5" id="KW-1133">Transmembrane helix</keyword>
<dbReference type="GeneID" id="7443144"/>
<sequence>MTCGTFFGRNCFSQTRLPPTHKSHTNTNQQPNAPNQLIQPISSSTQPLNKPMSFADSNNNSEAPNGSTNSSIPGVRRRPPTAPYIASGSSPYGTYTEGDSLLRYAPYSDNHNEEGQQQQHSAYFTERRRKPMPWYKQPQKLILAATLAWVGGVMYLANLAHAILRTHNNMMESRAMGITSGTDNGYGEDVNVRFGMKDYANGNSDYKNWLENGQKKNTANRYGMEELTDSDPKMGAAQDSNYDEWLEYQANNEVKYQANGMYGDTQRNSQTVLQAAEGPSSSSSSSTSSQQIYKTVTSDSAVSTIDWPMKLGLPHISCTASNGCTSSSNVTILVVYGPEYHTHISEMAWNVATGVHSALKAHIKHHPSSPLHGHIVYGHTSNITFLDVMDADAIIIGSPVYNGNVHPDVQNWINYWHIDADLSNKFGGAFVTAGGIHAGADGTIMSILRSMMVFQMMAVGGDSWTSPFGVAATMYEDPFGDYQRVDDFNSSCYFTEKQGRRGDHLVHPYFLKKANGLGERITNVTVAWKNSSYERATGESGMAEATTAIRDALLETLQRTGTLDSIRSQLRADVYQALDESLAVSPVSSSTEQPPLENILINELLADYLAFNGYNNTLSVFATETGTPSLQEAHGGVRRYASNKKKNTSLGLDFIRNDLGLARRHSPLAMMYEIIDVLKRRRSRDNSS</sequence>
<dbReference type="SMART" id="SM00667">
    <property type="entry name" value="LisH"/>
    <property type="match status" value="1"/>
</dbReference>
<reference evidence="7 8" key="2">
    <citation type="journal article" date="2008" name="Nature">
        <title>The Phaeodactylum genome reveals the evolutionary history of diatom genomes.</title>
        <authorList>
            <person name="Bowler C."/>
            <person name="Allen A.E."/>
            <person name="Badger J.H."/>
            <person name="Grimwood J."/>
            <person name="Jabbari K."/>
            <person name="Kuo A."/>
            <person name="Maheswari U."/>
            <person name="Martens C."/>
            <person name="Maumus F."/>
            <person name="Otillar R.P."/>
            <person name="Rayko E."/>
            <person name="Salamov A."/>
            <person name="Vandepoele K."/>
            <person name="Beszteri B."/>
            <person name="Gruber A."/>
            <person name="Heijde M."/>
            <person name="Katinka M."/>
            <person name="Mock T."/>
            <person name="Valentin K."/>
            <person name="Verret F."/>
            <person name="Berges J.A."/>
            <person name="Brownlee C."/>
            <person name="Cadoret J.P."/>
            <person name="Chiovitti A."/>
            <person name="Choi C.J."/>
            <person name="Coesel S."/>
            <person name="De Martino A."/>
            <person name="Detter J.C."/>
            <person name="Durkin C."/>
            <person name="Falciatore A."/>
            <person name="Fournet J."/>
            <person name="Haruta M."/>
            <person name="Huysman M.J."/>
            <person name="Jenkins B.D."/>
            <person name="Jiroutova K."/>
            <person name="Jorgensen R.E."/>
            <person name="Joubert Y."/>
            <person name="Kaplan A."/>
            <person name="Kroger N."/>
            <person name="Kroth P.G."/>
            <person name="La Roche J."/>
            <person name="Lindquist E."/>
            <person name="Lommer M."/>
            <person name="Martin-Jezequel V."/>
            <person name="Lopez P.J."/>
            <person name="Lucas S."/>
            <person name="Mangogna M."/>
            <person name="McGinnis K."/>
            <person name="Medlin L.K."/>
            <person name="Montsant A."/>
            <person name="Oudot-Le Secq M.P."/>
            <person name="Napoli C."/>
            <person name="Obornik M."/>
            <person name="Parker M.S."/>
            <person name="Petit J.L."/>
            <person name="Porcel B.M."/>
            <person name="Poulsen N."/>
            <person name="Robison M."/>
            <person name="Rychlewski L."/>
            <person name="Rynearson T.A."/>
            <person name="Schmutz J."/>
            <person name="Shapiro H."/>
            <person name="Siaut M."/>
            <person name="Stanley M."/>
            <person name="Sussman M.R."/>
            <person name="Taylor A.R."/>
            <person name="Vardi A."/>
            <person name="von Dassow P."/>
            <person name="Vyverman W."/>
            <person name="Willis A."/>
            <person name="Wyrwicz L.S."/>
            <person name="Rokhsar D.S."/>
            <person name="Weissenbach J."/>
            <person name="Armbrust E.V."/>
            <person name="Green B.R."/>
            <person name="Van de Peer Y."/>
            <person name="Grigoriev I.V."/>
        </authorList>
    </citation>
    <scope>NUCLEOTIDE SEQUENCE [LARGE SCALE GENOMIC DNA]</scope>
    <source>
        <strain evidence="7 8">CCMP1335</strain>
    </source>
</reference>
<evidence type="ECO:0000259" key="6">
    <source>
        <dbReference type="Pfam" id="PF03358"/>
    </source>
</evidence>
<keyword evidence="5" id="KW-0812">Transmembrane</keyword>
<dbReference type="InterPro" id="IPR005025">
    <property type="entry name" value="FMN_Rdtase-like_dom"/>
</dbReference>
<evidence type="ECO:0000256" key="3">
    <source>
        <dbReference type="ARBA" id="ARBA00023212"/>
    </source>
</evidence>
<organism evidence="7 8">
    <name type="scientific">Thalassiosira pseudonana</name>
    <name type="common">Marine diatom</name>
    <name type="synonym">Cyclotella nana</name>
    <dbReference type="NCBI Taxonomy" id="35128"/>
    <lineage>
        <taxon>Eukaryota</taxon>
        <taxon>Sar</taxon>
        <taxon>Stramenopiles</taxon>
        <taxon>Ochrophyta</taxon>
        <taxon>Bacillariophyta</taxon>
        <taxon>Coscinodiscophyceae</taxon>
        <taxon>Thalassiosirophycidae</taxon>
        <taxon>Thalassiosirales</taxon>
        <taxon>Thalassiosiraceae</taxon>
        <taxon>Thalassiosira</taxon>
    </lineage>
</organism>
<keyword evidence="2" id="KW-0963">Cytoplasm</keyword>
<dbReference type="PROSITE" id="PS50896">
    <property type="entry name" value="LISH"/>
    <property type="match status" value="1"/>
</dbReference>